<dbReference type="SUPFAM" id="SSF88946">
    <property type="entry name" value="Sigma2 domain of RNA polymerase sigma factors"/>
    <property type="match status" value="1"/>
</dbReference>
<keyword evidence="5" id="KW-0804">Transcription</keyword>
<keyword evidence="2" id="KW-0805">Transcription regulation</keyword>
<evidence type="ECO:0000313" key="9">
    <source>
        <dbReference type="Proteomes" id="UP000199308"/>
    </source>
</evidence>
<accession>A0A1I0E1E7</accession>
<dbReference type="InterPro" id="IPR013325">
    <property type="entry name" value="RNA_pol_sigma_r2"/>
</dbReference>
<organism evidence="8 9">
    <name type="scientific">Thalassotalea agarivorans</name>
    <name type="common">Thalassomonas agarivorans</name>
    <dbReference type="NCBI Taxonomy" id="349064"/>
    <lineage>
        <taxon>Bacteria</taxon>
        <taxon>Pseudomonadati</taxon>
        <taxon>Pseudomonadota</taxon>
        <taxon>Gammaproteobacteria</taxon>
        <taxon>Alteromonadales</taxon>
        <taxon>Colwelliaceae</taxon>
        <taxon>Thalassotalea</taxon>
    </lineage>
</organism>
<evidence type="ECO:0000256" key="2">
    <source>
        <dbReference type="ARBA" id="ARBA00023015"/>
    </source>
</evidence>
<dbReference type="AlphaFoldDB" id="A0A1I0E1E7"/>
<keyword evidence="3" id="KW-0731">Sigma factor</keyword>
<keyword evidence="9" id="KW-1185">Reference proteome</keyword>
<dbReference type="InterPro" id="IPR039425">
    <property type="entry name" value="RNA_pol_sigma-70-like"/>
</dbReference>
<dbReference type="InterPro" id="IPR036388">
    <property type="entry name" value="WH-like_DNA-bd_sf"/>
</dbReference>
<dbReference type="GO" id="GO:0003677">
    <property type="term" value="F:DNA binding"/>
    <property type="evidence" value="ECO:0007669"/>
    <property type="project" value="UniProtKB-KW"/>
</dbReference>
<sequence>MQIGSQLKRLIGHKVQAKSALADFLATRKNLHLEKLVSTYNISLYHYLLSLSDAHLAADVLQSTWLKVMNYQGSAPKHEKSWLYTVARNLLIDELRRNNRWQWSEQAVDDLFNDEDQLDITTALSLQENLKRFNETLDALPFEQKEAFIFQQEGFSLQEIAALTQQPKETVKSRLRYAKRKLTSALTEAKND</sequence>
<dbReference type="RefSeq" id="WP_177168884.1">
    <property type="nucleotide sequence ID" value="NZ_AP027363.1"/>
</dbReference>
<dbReference type="STRING" id="349064.SAMN05660429_01695"/>
<proteinExistence type="inferred from homology"/>
<dbReference type="GO" id="GO:0016987">
    <property type="term" value="F:sigma factor activity"/>
    <property type="evidence" value="ECO:0007669"/>
    <property type="project" value="UniProtKB-KW"/>
</dbReference>
<dbReference type="GO" id="GO:0006352">
    <property type="term" value="P:DNA-templated transcription initiation"/>
    <property type="evidence" value="ECO:0007669"/>
    <property type="project" value="InterPro"/>
</dbReference>
<feature type="domain" description="RNA polymerase sigma factor 70 region 4 type 2" evidence="7">
    <location>
        <begin position="133"/>
        <end position="182"/>
    </location>
</feature>
<dbReference type="InterPro" id="IPR013324">
    <property type="entry name" value="RNA_pol_sigma_r3/r4-like"/>
</dbReference>
<dbReference type="InterPro" id="IPR007627">
    <property type="entry name" value="RNA_pol_sigma70_r2"/>
</dbReference>
<dbReference type="PANTHER" id="PTHR43133:SF8">
    <property type="entry name" value="RNA POLYMERASE SIGMA FACTOR HI_1459-RELATED"/>
    <property type="match status" value="1"/>
</dbReference>
<evidence type="ECO:0000256" key="5">
    <source>
        <dbReference type="ARBA" id="ARBA00023163"/>
    </source>
</evidence>
<keyword evidence="4" id="KW-0238">DNA-binding</keyword>
<evidence type="ECO:0000313" key="8">
    <source>
        <dbReference type="EMBL" id="SET38896.1"/>
    </source>
</evidence>
<dbReference type="InterPro" id="IPR013249">
    <property type="entry name" value="RNA_pol_sigma70_r4_t2"/>
</dbReference>
<dbReference type="Pfam" id="PF04542">
    <property type="entry name" value="Sigma70_r2"/>
    <property type="match status" value="1"/>
</dbReference>
<dbReference type="Gene3D" id="1.10.10.10">
    <property type="entry name" value="Winged helix-like DNA-binding domain superfamily/Winged helix DNA-binding domain"/>
    <property type="match status" value="1"/>
</dbReference>
<evidence type="ECO:0000256" key="4">
    <source>
        <dbReference type="ARBA" id="ARBA00023125"/>
    </source>
</evidence>
<evidence type="ECO:0000256" key="3">
    <source>
        <dbReference type="ARBA" id="ARBA00023082"/>
    </source>
</evidence>
<dbReference type="Proteomes" id="UP000199308">
    <property type="component" value="Unassembled WGS sequence"/>
</dbReference>
<feature type="domain" description="RNA polymerase sigma-70 region 2" evidence="6">
    <location>
        <begin position="44"/>
        <end position="100"/>
    </location>
</feature>
<dbReference type="InterPro" id="IPR014284">
    <property type="entry name" value="RNA_pol_sigma-70_dom"/>
</dbReference>
<evidence type="ECO:0000259" key="7">
    <source>
        <dbReference type="Pfam" id="PF08281"/>
    </source>
</evidence>
<gene>
    <name evidence="8" type="ORF">SAMN05660429_01695</name>
</gene>
<comment type="similarity">
    <text evidence="1">Belongs to the sigma-70 factor family. ECF subfamily.</text>
</comment>
<evidence type="ECO:0000256" key="1">
    <source>
        <dbReference type="ARBA" id="ARBA00010641"/>
    </source>
</evidence>
<name>A0A1I0E1E7_THASX</name>
<dbReference type="EMBL" id="FOHK01000007">
    <property type="protein sequence ID" value="SET38896.1"/>
    <property type="molecule type" value="Genomic_DNA"/>
</dbReference>
<evidence type="ECO:0000259" key="6">
    <source>
        <dbReference type="Pfam" id="PF04542"/>
    </source>
</evidence>
<dbReference type="PANTHER" id="PTHR43133">
    <property type="entry name" value="RNA POLYMERASE ECF-TYPE SIGMA FACTO"/>
    <property type="match status" value="1"/>
</dbReference>
<dbReference type="Gene3D" id="1.10.1740.10">
    <property type="match status" value="1"/>
</dbReference>
<protein>
    <submittedName>
        <fullName evidence="8">RNA polymerase sigma-70 factor, ECF subfamily</fullName>
    </submittedName>
</protein>
<dbReference type="Pfam" id="PF08281">
    <property type="entry name" value="Sigma70_r4_2"/>
    <property type="match status" value="1"/>
</dbReference>
<dbReference type="SUPFAM" id="SSF88659">
    <property type="entry name" value="Sigma3 and sigma4 domains of RNA polymerase sigma factors"/>
    <property type="match status" value="1"/>
</dbReference>
<dbReference type="NCBIfam" id="TIGR02937">
    <property type="entry name" value="sigma70-ECF"/>
    <property type="match status" value="1"/>
</dbReference>
<reference evidence="8 9" key="1">
    <citation type="submission" date="2016-10" db="EMBL/GenBank/DDBJ databases">
        <authorList>
            <person name="de Groot N.N."/>
        </authorList>
    </citation>
    <scope>NUCLEOTIDE SEQUENCE [LARGE SCALE GENOMIC DNA]</scope>
    <source>
        <strain evidence="8 9">DSM 19706</strain>
    </source>
</reference>